<dbReference type="InterPro" id="IPR007627">
    <property type="entry name" value="RNA_pol_sigma70_r2"/>
</dbReference>
<dbReference type="EMBL" id="MHJU01000036">
    <property type="protein sequence ID" value="OGY72401.1"/>
    <property type="molecule type" value="Genomic_DNA"/>
</dbReference>
<dbReference type="NCBIfam" id="TIGR02937">
    <property type="entry name" value="sigma70-ECF"/>
    <property type="match status" value="1"/>
</dbReference>
<evidence type="ECO:0008006" key="10">
    <source>
        <dbReference type="Google" id="ProtNLM"/>
    </source>
</evidence>
<dbReference type="GO" id="GO:0003677">
    <property type="term" value="F:DNA binding"/>
    <property type="evidence" value="ECO:0007669"/>
    <property type="project" value="UniProtKB-KW"/>
</dbReference>
<evidence type="ECO:0000256" key="5">
    <source>
        <dbReference type="ARBA" id="ARBA00023163"/>
    </source>
</evidence>
<dbReference type="Gene3D" id="1.10.1740.10">
    <property type="match status" value="1"/>
</dbReference>
<comment type="similarity">
    <text evidence="1">Belongs to the sigma-70 factor family. ECF subfamily.</text>
</comment>
<gene>
    <name evidence="8" type="ORF">A3H61_03730</name>
</gene>
<dbReference type="InterPro" id="IPR014284">
    <property type="entry name" value="RNA_pol_sigma-70_dom"/>
</dbReference>
<dbReference type="InterPro" id="IPR039425">
    <property type="entry name" value="RNA_pol_sigma-70-like"/>
</dbReference>
<dbReference type="PANTHER" id="PTHR43133">
    <property type="entry name" value="RNA POLYMERASE ECF-TYPE SIGMA FACTO"/>
    <property type="match status" value="1"/>
</dbReference>
<evidence type="ECO:0000313" key="9">
    <source>
        <dbReference type="Proteomes" id="UP000178315"/>
    </source>
</evidence>
<proteinExistence type="inferred from homology"/>
<dbReference type="GO" id="GO:0006352">
    <property type="term" value="P:DNA-templated transcription initiation"/>
    <property type="evidence" value="ECO:0007669"/>
    <property type="project" value="InterPro"/>
</dbReference>
<dbReference type="PANTHER" id="PTHR43133:SF52">
    <property type="entry name" value="ECF RNA POLYMERASE SIGMA FACTOR SIGL"/>
    <property type="match status" value="1"/>
</dbReference>
<comment type="caution">
    <text evidence="8">The sequence shown here is derived from an EMBL/GenBank/DDBJ whole genome shotgun (WGS) entry which is preliminary data.</text>
</comment>
<evidence type="ECO:0000259" key="7">
    <source>
        <dbReference type="Pfam" id="PF08281"/>
    </source>
</evidence>
<dbReference type="AlphaFoldDB" id="A0A1G2A6M5"/>
<dbReference type="InterPro" id="IPR013324">
    <property type="entry name" value="RNA_pol_sigma_r3/r4-like"/>
</dbReference>
<reference evidence="8 9" key="1">
    <citation type="journal article" date="2016" name="Nat. Commun.">
        <title>Thousands of microbial genomes shed light on interconnected biogeochemical processes in an aquifer system.</title>
        <authorList>
            <person name="Anantharaman K."/>
            <person name="Brown C.T."/>
            <person name="Hug L.A."/>
            <person name="Sharon I."/>
            <person name="Castelle C.J."/>
            <person name="Probst A.J."/>
            <person name="Thomas B.C."/>
            <person name="Singh A."/>
            <person name="Wilkins M.J."/>
            <person name="Karaoz U."/>
            <person name="Brodie E.L."/>
            <person name="Williams K.H."/>
            <person name="Hubbard S.S."/>
            <person name="Banfield J.F."/>
        </authorList>
    </citation>
    <scope>NUCLEOTIDE SEQUENCE [LARGE SCALE GENOMIC DNA]</scope>
</reference>
<dbReference type="SUPFAM" id="SSF88659">
    <property type="entry name" value="Sigma3 and sigma4 domains of RNA polymerase sigma factors"/>
    <property type="match status" value="1"/>
</dbReference>
<protein>
    <recommendedName>
        <fullName evidence="10">RNA polymerase sigma factor</fullName>
    </recommendedName>
</protein>
<dbReference type="InterPro" id="IPR013249">
    <property type="entry name" value="RNA_pol_sigma70_r4_t2"/>
</dbReference>
<keyword evidence="5" id="KW-0804">Transcription</keyword>
<dbReference type="InterPro" id="IPR013325">
    <property type="entry name" value="RNA_pol_sigma_r2"/>
</dbReference>
<evidence type="ECO:0000259" key="6">
    <source>
        <dbReference type="Pfam" id="PF04542"/>
    </source>
</evidence>
<keyword evidence="2" id="KW-0805">Transcription regulation</keyword>
<sequence>MKLSSVREKKFTDAYNSYSDALFRFCFFRIFDRERAKELMQEAFTRSWDYVRRGNDIKNIRAFLYKTARHLIIDEARKKSNAYKEDIDTCEERLAVPAKQELDIDIGLAYDALKKLDEPCREAVTLRFVEGFSPKEIAAMVGESENVVSVRIHRGILKLRALLLHNDP</sequence>
<evidence type="ECO:0000256" key="2">
    <source>
        <dbReference type="ARBA" id="ARBA00023015"/>
    </source>
</evidence>
<keyword evidence="4" id="KW-0238">DNA-binding</keyword>
<dbReference type="Proteomes" id="UP000178315">
    <property type="component" value="Unassembled WGS sequence"/>
</dbReference>
<feature type="domain" description="RNA polymerase sigma factor 70 region 4 type 2" evidence="7">
    <location>
        <begin position="110"/>
        <end position="159"/>
    </location>
</feature>
<name>A0A1G2A6M5_9BACT</name>
<evidence type="ECO:0000256" key="1">
    <source>
        <dbReference type="ARBA" id="ARBA00010641"/>
    </source>
</evidence>
<dbReference type="Gene3D" id="1.10.10.10">
    <property type="entry name" value="Winged helix-like DNA-binding domain superfamily/Winged helix DNA-binding domain"/>
    <property type="match status" value="1"/>
</dbReference>
<evidence type="ECO:0000313" key="8">
    <source>
        <dbReference type="EMBL" id="OGY72401.1"/>
    </source>
</evidence>
<evidence type="ECO:0000256" key="4">
    <source>
        <dbReference type="ARBA" id="ARBA00023125"/>
    </source>
</evidence>
<dbReference type="Pfam" id="PF08281">
    <property type="entry name" value="Sigma70_r4_2"/>
    <property type="match status" value="1"/>
</dbReference>
<keyword evidence="3" id="KW-0731">Sigma factor</keyword>
<organism evidence="8 9">
    <name type="scientific">Candidatus Jacksonbacteria bacterium RIFCSPLOWO2_02_FULL_44_20</name>
    <dbReference type="NCBI Taxonomy" id="1798460"/>
    <lineage>
        <taxon>Bacteria</taxon>
        <taxon>Candidatus Jacksoniibacteriota</taxon>
    </lineage>
</organism>
<accession>A0A1G2A6M5</accession>
<evidence type="ECO:0000256" key="3">
    <source>
        <dbReference type="ARBA" id="ARBA00023082"/>
    </source>
</evidence>
<dbReference type="InterPro" id="IPR036388">
    <property type="entry name" value="WH-like_DNA-bd_sf"/>
</dbReference>
<dbReference type="SUPFAM" id="SSF88946">
    <property type="entry name" value="Sigma2 domain of RNA polymerase sigma factors"/>
    <property type="match status" value="1"/>
</dbReference>
<feature type="domain" description="RNA polymerase sigma-70 region 2" evidence="6">
    <location>
        <begin position="15"/>
        <end position="80"/>
    </location>
</feature>
<dbReference type="Pfam" id="PF04542">
    <property type="entry name" value="Sigma70_r2"/>
    <property type="match status" value="1"/>
</dbReference>
<dbReference type="GO" id="GO:0016987">
    <property type="term" value="F:sigma factor activity"/>
    <property type="evidence" value="ECO:0007669"/>
    <property type="project" value="UniProtKB-KW"/>
</dbReference>
<dbReference type="CDD" id="cd06171">
    <property type="entry name" value="Sigma70_r4"/>
    <property type="match status" value="1"/>
</dbReference>